<evidence type="ECO:0008006" key="4">
    <source>
        <dbReference type="Google" id="ProtNLM"/>
    </source>
</evidence>
<organism evidence="2 3">
    <name type="scientific">Blastococcus xanthinilyticus</name>
    <dbReference type="NCBI Taxonomy" id="1564164"/>
    <lineage>
        <taxon>Bacteria</taxon>
        <taxon>Bacillati</taxon>
        <taxon>Actinomycetota</taxon>
        <taxon>Actinomycetes</taxon>
        <taxon>Geodermatophilales</taxon>
        <taxon>Geodermatophilaceae</taxon>
        <taxon>Blastococcus</taxon>
    </lineage>
</organism>
<dbReference type="RefSeq" id="WP_166531207.1">
    <property type="nucleotide sequence ID" value="NZ_VNHW01000001.1"/>
</dbReference>
<evidence type="ECO:0000256" key="1">
    <source>
        <dbReference type="SAM" id="MobiDB-lite"/>
    </source>
</evidence>
<proteinExistence type="predicted"/>
<evidence type="ECO:0000313" key="2">
    <source>
        <dbReference type="EMBL" id="TYP90422.1"/>
    </source>
</evidence>
<evidence type="ECO:0000313" key="3">
    <source>
        <dbReference type="Proteomes" id="UP000322499"/>
    </source>
</evidence>
<sequence>MSTDEPTMADIAAAAQAGRDGRRAEARERLTSLWERLGPDGDPLDRVTVAHFLADLQDDAREELAWDERALAAVADLTDDRAQQEHAGLRVRGFLPSLHLNLADVHRRLGDEPAAREHLAAAEAASGDLPDGDYGDLVRSGLAHVRTALEAGSTDPLPTAP</sequence>
<reference evidence="2 3" key="1">
    <citation type="submission" date="2019-07" db="EMBL/GenBank/DDBJ databases">
        <title>Genomic Encyclopedia of Archaeal and Bacterial Type Strains, Phase II (KMG-II): from individual species to whole genera.</title>
        <authorList>
            <person name="Goeker M."/>
        </authorList>
    </citation>
    <scope>NUCLEOTIDE SEQUENCE [LARGE SCALE GENOMIC DNA]</scope>
    <source>
        <strain evidence="2 3">DSM 46842</strain>
    </source>
</reference>
<dbReference type="EMBL" id="VNHW01000001">
    <property type="protein sequence ID" value="TYP90422.1"/>
    <property type="molecule type" value="Genomic_DNA"/>
</dbReference>
<dbReference type="Proteomes" id="UP000322499">
    <property type="component" value="Unassembled WGS sequence"/>
</dbReference>
<keyword evidence="3" id="KW-1185">Reference proteome</keyword>
<feature type="compositionally biased region" description="Low complexity" evidence="1">
    <location>
        <begin position="9"/>
        <end position="18"/>
    </location>
</feature>
<gene>
    <name evidence="2" type="ORF">BD833_101140</name>
</gene>
<name>A0A5S5D6M3_9ACTN</name>
<accession>A0A5S5D6M3</accession>
<dbReference type="AlphaFoldDB" id="A0A5S5D6M3"/>
<protein>
    <recommendedName>
        <fullName evidence="4">Tetratricopeptide repeat protein</fullName>
    </recommendedName>
</protein>
<feature type="region of interest" description="Disordered" evidence="1">
    <location>
        <begin position="1"/>
        <end position="24"/>
    </location>
</feature>
<comment type="caution">
    <text evidence="2">The sequence shown here is derived from an EMBL/GenBank/DDBJ whole genome shotgun (WGS) entry which is preliminary data.</text>
</comment>